<dbReference type="Proteomes" id="UP000466442">
    <property type="component" value="Unassembled WGS sequence"/>
</dbReference>
<protein>
    <submittedName>
        <fullName evidence="1">Uncharacterized protein</fullName>
    </submittedName>
</protein>
<gene>
    <name evidence="1" type="ORF">GE061_014536</name>
</gene>
<keyword evidence="2" id="KW-1185">Reference proteome</keyword>
<organism evidence="1 2">
    <name type="scientific">Apolygus lucorum</name>
    <name type="common">Small green plant bug</name>
    <name type="synonym">Lygocoris lucorum</name>
    <dbReference type="NCBI Taxonomy" id="248454"/>
    <lineage>
        <taxon>Eukaryota</taxon>
        <taxon>Metazoa</taxon>
        <taxon>Ecdysozoa</taxon>
        <taxon>Arthropoda</taxon>
        <taxon>Hexapoda</taxon>
        <taxon>Insecta</taxon>
        <taxon>Pterygota</taxon>
        <taxon>Neoptera</taxon>
        <taxon>Paraneoptera</taxon>
        <taxon>Hemiptera</taxon>
        <taxon>Heteroptera</taxon>
        <taxon>Panheteroptera</taxon>
        <taxon>Cimicomorpha</taxon>
        <taxon>Miridae</taxon>
        <taxon>Mirini</taxon>
        <taxon>Apolygus</taxon>
    </lineage>
</organism>
<accession>A0A8S9XL76</accession>
<evidence type="ECO:0000313" key="1">
    <source>
        <dbReference type="EMBL" id="KAF6208796.1"/>
    </source>
</evidence>
<evidence type="ECO:0000313" key="2">
    <source>
        <dbReference type="Proteomes" id="UP000466442"/>
    </source>
</evidence>
<sequence length="103" mass="11751">MLTGRRLVVWPPTLNVSRQSWRGESNVYIRRSPRCACKRRDITPDIHHNQIMPSNEVLDNISSLPRSSVPTTRPFLVEDMTVPPQRPGVEVAANNNVFPCQFV</sequence>
<dbReference type="AlphaFoldDB" id="A0A8S9XL76"/>
<comment type="caution">
    <text evidence="1">The sequence shown here is derived from an EMBL/GenBank/DDBJ whole genome shotgun (WGS) entry which is preliminary data.</text>
</comment>
<dbReference type="EMBL" id="WIXP02000006">
    <property type="protein sequence ID" value="KAF6208796.1"/>
    <property type="molecule type" value="Genomic_DNA"/>
</dbReference>
<name>A0A8S9XL76_APOLU</name>
<proteinExistence type="predicted"/>
<reference evidence="1" key="1">
    <citation type="journal article" date="2021" name="Mol. Ecol. Resour.">
        <title>Apolygus lucorum genome provides insights into omnivorousness and mesophyll feeding.</title>
        <authorList>
            <person name="Liu Y."/>
            <person name="Liu H."/>
            <person name="Wang H."/>
            <person name="Huang T."/>
            <person name="Liu B."/>
            <person name="Yang B."/>
            <person name="Yin L."/>
            <person name="Li B."/>
            <person name="Zhang Y."/>
            <person name="Zhang S."/>
            <person name="Jiang F."/>
            <person name="Zhang X."/>
            <person name="Ren Y."/>
            <person name="Wang B."/>
            <person name="Wang S."/>
            <person name="Lu Y."/>
            <person name="Wu K."/>
            <person name="Fan W."/>
            <person name="Wang G."/>
        </authorList>
    </citation>
    <scope>NUCLEOTIDE SEQUENCE</scope>
    <source>
        <strain evidence="1">12Hb</strain>
    </source>
</reference>